<proteinExistence type="predicted"/>
<keyword evidence="3" id="KW-1185">Reference proteome</keyword>
<dbReference type="Proteomes" id="UP000319809">
    <property type="component" value="Chromosome"/>
</dbReference>
<evidence type="ECO:0000313" key="3">
    <source>
        <dbReference type="Proteomes" id="UP000319809"/>
    </source>
</evidence>
<reference evidence="2 3" key="1">
    <citation type="submission" date="2019-06" db="EMBL/GenBank/DDBJ databases">
        <title>The genome of Shewanella sp. SM1901.</title>
        <authorList>
            <person name="Cha Q."/>
        </authorList>
    </citation>
    <scope>NUCLEOTIDE SEQUENCE [LARGE SCALE GENOMIC DNA]</scope>
    <source>
        <strain evidence="2 3">SM1901</strain>
    </source>
</reference>
<dbReference type="KEGG" id="spol:FH971_13500"/>
<organism evidence="2 3">
    <name type="scientific">Shewanella polaris</name>
    <dbReference type="NCBI Taxonomy" id="2588449"/>
    <lineage>
        <taxon>Bacteria</taxon>
        <taxon>Pseudomonadati</taxon>
        <taxon>Pseudomonadota</taxon>
        <taxon>Gammaproteobacteria</taxon>
        <taxon>Alteromonadales</taxon>
        <taxon>Shewanellaceae</taxon>
        <taxon>Shewanella</taxon>
    </lineage>
</organism>
<gene>
    <name evidence="2" type="ORF">FH971_13500</name>
</gene>
<dbReference type="PROSITE" id="PS51257">
    <property type="entry name" value="PROKAR_LIPOPROTEIN"/>
    <property type="match status" value="1"/>
</dbReference>
<sequence>MTKTLSPRVTALSLNCIALLSLISLSGCTSMGIEPWVKPYERQNLADPIMRFNRHPSASMHMAHVLEGRESARGAEGTGGGGCGCN</sequence>
<dbReference type="EMBL" id="CP041036">
    <property type="protein sequence ID" value="QDE33272.1"/>
    <property type="molecule type" value="Genomic_DNA"/>
</dbReference>
<dbReference type="RefSeq" id="WP_140235610.1">
    <property type="nucleotide sequence ID" value="NZ_CP041036.1"/>
</dbReference>
<dbReference type="Pfam" id="PF14086">
    <property type="entry name" value="DUF4266"/>
    <property type="match status" value="1"/>
</dbReference>
<protein>
    <submittedName>
        <fullName evidence="2">DUF4266 domain-containing protein</fullName>
    </submittedName>
</protein>
<dbReference type="InterPro" id="IPR025362">
    <property type="entry name" value="DUF4266"/>
</dbReference>
<accession>A0A4Y5YKF0</accession>
<evidence type="ECO:0000259" key="1">
    <source>
        <dbReference type="Pfam" id="PF14086"/>
    </source>
</evidence>
<name>A0A4Y5YKF0_9GAMM</name>
<dbReference type="AlphaFoldDB" id="A0A4Y5YKF0"/>
<evidence type="ECO:0000313" key="2">
    <source>
        <dbReference type="EMBL" id="QDE33272.1"/>
    </source>
</evidence>
<feature type="domain" description="DUF4266" evidence="1">
    <location>
        <begin position="37"/>
        <end position="86"/>
    </location>
</feature>